<reference evidence="2 3" key="1">
    <citation type="submission" date="2019-03" db="EMBL/GenBank/DDBJ databases">
        <title>Genomic Encyclopedia of Type Strains, Phase IV (KMG-IV): sequencing the most valuable type-strain genomes for metagenomic binning, comparative biology and taxonomic classification.</title>
        <authorList>
            <person name="Goeker M."/>
        </authorList>
    </citation>
    <scope>NUCLEOTIDE SEQUENCE [LARGE SCALE GENOMIC DNA]</scope>
    <source>
        <strain evidence="2 3">DSM 101</strain>
    </source>
</reference>
<feature type="domain" description="Methyltransferase type 11" evidence="1">
    <location>
        <begin position="51"/>
        <end position="146"/>
    </location>
</feature>
<dbReference type="AlphaFoldDB" id="A0A4R1I3K1"/>
<keyword evidence="2" id="KW-0489">Methyltransferase</keyword>
<proteinExistence type="predicted"/>
<evidence type="ECO:0000259" key="1">
    <source>
        <dbReference type="Pfam" id="PF08241"/>
    </source>
</evidence>
<dbReference type="Proteomes" id="UP000295030">
    <property type="component" value="Unassembled WGS sequence"/>
</dbReference>
<comment type="caution">
    <text evidence="2">The sequence shown here is derived from an EMBL/GenBank/DDBJ whole genome shotgun (WGS) entry which is preliminary data.</text>
</comment>
<dbReference type="CDD" id="cd02440">
    <property type="entry name" value="AdoMet_MTases"/>
    <property type="match status" value="1"/>
</dbReference>
<organism evidence="2 3">
    <name type="scientific">Ancylobacter aquaticus</name>
    <dbReference type="NCBI Taxonomy" id="100"/>
    <lineage>
        <taxon>Bacteria</taxon>
        <taxon>Pseudomonadati</taxon>
        <taxon>Pseudomonadota</taxon>
        <taxon>Alphaproteobacteria</taxon>
        <taxon>Hyphomicrobiales</taxon>
        <taxon>Xanthobacteraceae</taxon>
        <taxon>Ancylobacter</taxon>
    </lineage>
</organism>
<dbReference type="EMBL" id="SMFY01000002">
    <property type="protein sequence ID" value="TCK28553.1"/>
    <property type="molecule type" value="Genomic_DNA"/>
</dbReference>
<dbReference type="GO" id="GO:0032259">
    <property type="term" value="P:methylation"/>
    <property type="evidence" value="ECO:0007669"/>
    <property type="project" value="UniProtKB-KW"/>
</dbReference>
<protein>
    <submittedName>
        <fullName evidence="2">Methyltransferase family protein</fullName>
    </submittedName>
</protein>
<dbReference type="OrthoDB" id="21342at2"/>
<evidence type="ECO:0000313" key="3">
    <source>
        <dbReference type="Proteomes" id="UP000295030"/>
    </source>
</evidence>
<dbReference type="InterPro" id="IPR029063">
    <property type="entry name" value="SAM-dependent_MTases_sf"/>
</dbReference>
<keyword evidence="2" id="KW-0808">Transferase</keyword>
<dbReference type="Pfam" id="PF08241">
    <property type="entry name" value="Methyltransf_11"/>
    <property type="match status" value="1"/>
</dbReference>
<evidence type="ECO:0000313" key="2">
    <source>
        <dbReference type="EMBL" id="TCK28553.1"/>
    </source>
</evidence>
<dbReference type="PANTHER" id="PTHR43861:SF1">
    <property type="entry name" value="TRANS-ACONITATE 2-METHYLTRANSFERASE"/>
    <property type="match status" value="1"/>
</dbReference>
<dbReference type="Gene3D" id="3.40.50.150">
    <property type="entry name" value="Vaccinia Virus protein VP39"/>
    <property type="match status" value="1"/>
</dbReference>
<dbReference type="SUPFAM" id="SSF53335">
    <property type="entry name" value="S-adenosyl-L-methionine-dependent methyltransferases"/>
    <property type="match status" value="1"/>
</dbReference>
<keyword evidence="3" id="KW-1185">Reference proteome</keyword>
<dbReference type="PANTHER" id="PTHR43861">
    <property type="entry name" value="TRANS-ACONITATE 2-METHYLTRANSFERASE-RELATED"/>
    <property type="match status" value="1"/>
</dbReference>
<name>A0A4R1I3K1_ANCAQ</name>
<dbReference type="InterPro" id="IPR013216">
    <property type="entry name" value="Methyltransf_11"/>
</dbReference>
<dbReference type="GO" id="GO:0008757">
    <property type="term" value="F:S-adenosylmethionine-dependent methyltransferase activity"/>
    <property type="evidence" value="ECO:0007669"/>
    <property type="project" value="InterPro"/>
</dbReference>
<dbReference type="RefSeq" id="WP_131835695.1">
    <property type="nucleotide sequence ID" value="NZ_SMFY01000002.1"/>
</dbReference>
<accession>A0A4R1I3K1</accession>
<sequence length="218" mass="23050">MTRADAQAAVTAHWSARAPLFDGVASHVAQAELWHAVLEAAFAADGPRDVVDLGSGTGACALIAAALGHRVRGYDASPGMVAAARAAARAAGVEAGFETALIRDIPAADACADIVTLRNVLWTLEQPMEALHTAHRLLRPGGRLVVSDGLWSVAPQYRSTYALELAARLPLHDGITEPAMRRMLEEAGFATIRPWQQLFPASPYPGDVPIFVLSAEKA</sequence>
<gene>
    <name evidence="2" type="ORF">EV667_2560</name>
</gene>